<name>A0AAV9X1R9_9PEZI</name>
<comment type="caution">
    <text evidence="2">The sequence shown here is derived from an EMBL/GenBank/DDBJ whole genome shotgun (WGS) entry which is preliminary data.</text>
</comment>
<keyword evidence="3" id="KW-1185">Reference proteome</keyword>
<feature type="region of interest" description="Disordered" evidence="1">
    <location>
        <begin position="105"/>
        <end position="136"/>
    </location>
</feature>
<reference evidence="2 3" key="1">
    <citation type="submission" date="2019-10" db="EMBL/GenBank/DDBJ databases">
        <authorList>
            <person name="Palmer J.M."/>
        </authorList>
    </citation>
    <scope>NUCLEOTIDE SEQUENCE [LARGE SCALE GENOMIC DNA]</scope>
    <source>
        <strain evidence="2 3">TWF694</strain>
    </source>
</reference>
<organism evidence="2 3">
    <name type="scientific">Orbilia ellipsospora</name>
    <dbReference type="NCBI Taxonomy" id="2528407"/>
    <lineage>
        <taxon>Eukaryota</taxon>
        <taxon>Fungi</taxon>
        <taxon>Dikarya</taxon>
        <taxon>Ascomycota</taxon>
        <taxon>Pezizomycotina</taxon>
        <taxon>Orbiliomycetes</taxon>
        <taxon>Orbiliales</taxon>
        <taxon>Orbiliaceae</taxon>
        <taxon>Orbilia</taxon>
    </lineage>
</organism>
<evidence type="ECO:0000256" key="1">
    <source>
        <dbReference type="SAM" id="MobiDB-lite"/>
    </source>
</evidence>
<evidence type="ECO:0000313" key="2">
    <source>
        <dbReference type="EMBL" id="KAK6533431.1"/>
    </source>
</evidence>
<sequence length="476" mass="54933">MARKNIESLPYDIFLHILSLIDDKADLDNLCLALPHSASRIVSKHPTLLDRLYRAEIRDHFLLPAALLNFRFNRSHEAAAVLEKLDPLGLASPYHSQLVINGNGYNNGYDSDSDSDTDEDDIGSLGGDIYDDEEEEDSERLVNIRVMQSISEQTATQMKYIHTRIERLAQIFMKYQLDKHQQTETATQKCRPPTADERRRVIKAVYNAWLVVITRLFAMLGASDDGNSGVPGVDRKLYINLTTAWEFWETKEVGTILEVLWKEIPVQVIDLASEGGFSAVGQRWVIKEENRRYYISSPLDLIDFAFTGGNWNLDKHIQLLECHGDEKRAKEFLINLVTTDEDSKRIFTIGTSSAVTARTNLISKCEERIRSVIRTAWNKENSVHQNQDRFCTPPARRLVDGRNGTLEVVKYEERGSSRETNWTTMAQVKVKDCVWDDWRLEGWGYHFPEFVYPPRRRRMGALGMDDEQRYVPRQWR</sequence>
<proteinExistence type="predicted"/>
<dbReference type="EMBL" id="JAVHJO010000011">
    <property type="protein sequence ID" value="KAK6533431.1"/>
    <property type="molecule type" value="Genomic_DNA"/>
</dbReference>
<gene>
    <name evidence="2" type="ORF">TWF694_002371</name>
</gene>
<dbReference type="Proteomes" id="UP001365542">
    <property type="component" value="Unassembled WGS sequence"/>
</dbReference>
<protein>
    <recommendedName>
        <fullName evidence="4">F-box domain-containing protein</fullName>
    </recommendedName>
</protein>
<evidence type="ECO:0008006" key="4">
    <source>
        <dbReference type="Google" id="ProtNLM"/>
    </source>
</evidence>
<dbReference type="AlphaFoldDB" id="A0AAV9X1R9"/>
<feature type="compositionally biased region" description="Acidic residues" evidence="1">
    <location>
        <begin position="111"/>
        <end position="122"/>
    </location>
</feature>
<evidence type="ECO:0000313" key="3">
    <source>
        <dbReference type="Proteomes" id="UP001365542"/>
    </source>
</evidence>
<accession>A0AAV9X1R9</accession>